<gene>
    <name evidence="2" type="ORF">V6N11_034272</name>
</gene>
<dbReference type="Proteomes" id="UP001396334">
    <property type="component" value="Unassembled WGS sequence"/>
</dbReference>
<name>A0ABR2N8C5_9ROSI</name>
<comment type="caution">
    <text evidence="2">The sequence shown here is derived from an EMBL/GenBank/DDBJ whole genome shotgun (WGS) entry which is preliminary data.</text>
</comment>
<proteinExistence type="predicted"/>
<keyword evidence="3" id="KW-1185">Reference proteome</keyword>
<reference evidence="2 3" key="1">
    <citation type="journal article" date="2024" name="G3 (Bethesda)">
        <title>Genome assembly of Hibiscus sabdariffa L. provides insights into metabolisms of medicinal natural products.</title>
        <authorList>
            <person name="Kim T."/>
        </authorList>
    </citation>
    <scope>NUCLEOTIDE SEQUENCE [LARGE SCALE GENOMIC DNA]</scope>
    <source>
        <strain evidence="2">TK-2024</strain>
        <tissue evidence="2">Old leaves</tissue>
    </source>
</reference>
<feature type="compositionally biased region" description="Polar residues" evidence="1">
    <location>
        <begin position="110"/>
        <end position="120"/>
    </location>
</feature>
<accession>A0ABR2N8C5</accession>
<feature type="region of interest" description="Disordered" evidence="1">
    <location>
        <begin position="89"/>
        <end position="120"/>
    </location>
</feature>
<organism evidence="2 3">
    <name type="scientific">Hibiscus sabdariffa</name>
    <name type="common">roselle</name>
    <dbReference type="NCBI Taxonomy" id="183260"/>
    <lineage>
        <taxon>Eukaryota</taxon>
        <taxon>Viridiplantae</taxon>
        <taxon>Streptophyta</taxon>
        <taxon>Embryophyta</taxon>
        <taxon>Tracheophyta</taxon>
        <taxon>Spermatophyta</taxon>
        <taxon>Magnoliopsida</taxon>
        <taxon>eudicotyledons</taxon>
        <taxon>Gunneridae</taxon>
        <taxon>Pentapetalae</taxon>
        <taxon>rosids</taxon>
        <taxon>malvids</taxon>
        <taxon>Malvales</taxon>
        <taxon>Malvaceae</taxon>
        <taxon>Malvoideae</taxon>
        <taxon>Hibiscus</taxon>
    </lineage>
</organism>
<protein>
    <submittedName>
        <fullName evidence="2">Uncharacterized protein</fullName>
    </submittedName>
</protein>
<evidence type="ECO:0000313" key="2">
    <source>
        <dbReference type="EMBL" id="KAK8972380.1"/>
    </source>
</evidence>
<evidence type="ECO:0000256" key="1">
    <source>
        <dbReference type="SAM" id="MobiDB-lite"/>
    </source>
</evidence>
<evidence type="ECO:0000313" key="3">
    <source>
        <dbReference type="Proteomes" id="UP001396334"/>
    </source>
</evidence>
<dbReference type="EMBL" id="JBBPBN010000216">
    <property type="protein sequence ID" value="KAK8972380.1"/>
    <property type="molecule type" value="Genomic_DNA"/>
</dbReference>
<sequence>MVSELIHLKAQYRIPNACYDDLCRIMRRLMPEDNVMPKNIYETKNLVLDMGLPVQKIHCCRNGCMIYWGYDSELSEWFSGMQPLMHPTTSMPLRPQVTYPPRGGTPSAPFFQSPTNEEEA</sequence>